<dbReference type="AlphaFoldDB" id="Q54D49"/>
<dbReference type="OMA" id="DANDKMD"/>
<dbReference type="Gene3D" id="3.30.70.1280">
    <property type="entry name" value="SP0830-like domains"/>
    <property type="match status" value="1"/>
</dbReference>
<evidence type="ECO:0000313" key="2">
    <source>
        <dbReference type="Proteomes" id="UP000002195"/>
    </source>
</evidence>
<dbReference type="InterPro" id="IPR012545">
    <property type="entry name" value="DUF1697"/>
</dbReference>
<dbReference type="Pfam" id="PF08002">
    <property type="entry name" value="DUF1697"/>
    <property type="match status" value="1"/>
</dbReference>
<dbReference type="RefSeq" id="XP_629647.1">
    <property type="nucleotide sequence ID" value="XM_629645.1"/>
</dbReference>
<dbReference type="GeneID" id="8628712"/>
<reference evidence="1 2" key="1">
    <citation type="journal article" date="2005" name="Nature">
        <title>The genome of the social amoeba Dictyostelium discoideum.</title>
        <authorList>
            <consortium name="The Dictyostelium discoideum Sequencing Consortium"/>
            <person name="Eichinger L."/>
            <person name="Pachebat J.A."/>
            <person name="Glockner G."/>
            <person name="Rajandream M.A."/>
            <person name="Sucgang R."/>
            <person name="Berriman M."/>
            <person name="Song J."/>
            <person name="Olsen R."/>
            <person name="Szafranski K."/>
            <person name="Xu Q."/>
            <person name="Tunggal B."/>
            <person name="Kummerfeld S."/>
            <person name="Madera M."/>
            <person name="Konfortov B.A."/>
            <person name="Rivero F."/>
            <person name="Bankier A.T."/>
            <person name="Lehmann R."/>
            <person name="Hamlin N."/>
            <person name="Davies R."/>
            <person name="Gaudet P."/>
            <person name="Fey P."/>
            <person name="Pilcher K."/>
            <person name="Chen G."/>
            <person name="Saunders D."/>
            <person name="Sodergren E."/>
            <person name="Davis P."/>
            <person name="Kerhornou A."/>
            <person name="Nie X."/>
            <person name="Hall N."/>
            <person name="Anjard C."/>
            <person name="Hemphill L."/>
            <person name="Bason N."/>
            <person name="Farbrother P."/>
            <person name="Desany B."/>
            <person name="Just E."/>
            <person name="Morio T."/>
            <person name="Rost R."/>
            <person name="Churcher C."/>
            <person name="Cooper J."/>
            <person name="Haydock S."/>
            <person name="van Driessche N."/>
            <person name="Cronin A."/>
            <person name="Goodhead I."/>
            <person name="Muzny D."/>
            <person name="Mourier T."/>
            <person name="Pain A."/>
            <person name="Lu M."/>
            <person name="Harper D."/>
            <person name="Lindsay R."/>
            <person name="Hauser H."/>
            <person name="James K."/>
            <person name="Quiles M."/>
            <person name="Madan Babu M."/>
            <person name="Saito T."/>
            <person name="Buchrieser C."/>
            <person name="Wardroper A."/>
            <person name="Felder M."/>
            <person name="Thangavelu M."/>
            <person name="Johnson D."/>
            <person name="Knights A."/>
            <person name="Loulseged H."/>
            <person name="Mungall K."/>
            <person name="Oliver K."/>
            <person name="Price C."/>
            <person name="Quail M.A."/>
            <person name="Urushihara H."/>
            <person name="Hernandez J."/>
            <person name="Rabbinowitsch E."/>
            <person name="Steffen D."/>
            <person name="Sanders M."/>
            <person name="Ma J."/>
            <person name="Kohara Y."/>
            <person name="Sharp S."/>
            <person name="Simmonds M."/>
            <person name="Spiegler S."/>
            <person name="Tivey A."/>
            <person name="Sugano S."/>
            <person name="White B."/>
            <person name="Walker D."/>
            <person name="Woodward J."/>
            <person name="Winckler T."/>
            <person name="Tanaka Y."/>
            <person name="Shaulsky G."/>
            <person name="Schleicher M."/>
            <person name="Weinstock G."/>
            <person name="Rosenthal A."/>
            <person name="Cox E.C."/>
            <person name="Chisholm R.L."/>
            <person name="Gibbs R."/>
            <person name="Loomis W.F."/>
            <person name="Platzer M."/>
            <person name="Kay R.R."/>
            <person name="Williams J."/>
            <person name="Dear P.H."/>
            <person name="Noegel A.A."/>
            <person name="Barrell B."/>
            <person name="Kuspa A."/>
        </authorList>
    </citation>
    <scope>NUCLEOTIDE SEQUENCE [LARGE SCALE GENOMIC DNA]</scope>
    <source>
        <strain evidence="1 2">AX4</strain>
    </source>
</reference>
<dbReference type="PANTHER" id="PTHR36439">
    <property type="entry name" value="BLL4334 PROTEIN"/>
    <property type="match status" value="1"/>
</dbReference>
<dbReference type="EMBL" id="AAFI02000190">
    <property type="protein sequence ID" value="EAL61220.1"/>
    <property type="molecule type" value="Genomic_DNA"/>
</dbReference>
<gene>
    <name evidence="1" type="ORF">DDB_G0292482</name>
</gene>
<evidence type="ECO:0000313" key="1">
    <source>
        <dbReference type="EMBL" id="EAL61220.1"/>
    </source>
</evidence>
<sequence>MTTKYIVLVRALSTKIKMKDLKDQLEKIKGFKNLKTFFTTGNIIVDVQQTMTKKEVCMEISNVLSNEYQMEKPLMAIFNIEEYNDILSSNPYEKSNETKTVIFFPINEFLKQSDCDKDKDFMTKSSQWQLVNGVIWYLGPTTGTASDVKIFKLIEKKIKPGSNHEYTFRTLRSSQKILDTANK</sequence>
<accession>Q54D49</accession>
<dbReference type="KEGG" id="ddi:DDB_G0292482"/>
<dbReference type="eggNOG" id="ENOG502RHIK">
    <property type="taxonomic scope" value="Eukaryota"/>
</dbReference>
<dbReference type="SUPFAM" id="SSF160379">
    <property type="entry name" value="SP0830-like"/>
    <property type="match status" value="1"/>
</dbReference>
<name>Q54D49_DICDI</name>
<proteinExistence type="predicted"/>
<dbReference type="Proteomes" id="UP000002195">
    <property type="component" value="Unassembled WGS sequence"/>
</dbReference>
<organism evidence="1 2">
    <name type="scientific">Dictyostelium discoideum</name>
    <name type="common">Social amoeba</name>
    <dbReference type="NCBI Taxonomy" id="44689"/>
    <lineage>
        <taxon>Eukaryota</taxon>
        <taxon>Amoebozoa</taxon>
        <taxon>Evosea</taxon>
        <taxon>Eumycetozoa</taxon>
        <taxon>Dictyostelia</taxon>
        <taxon>Dictyosteliales</taxon>
        <taxon>Dictyosteliaceae</taxon>
        <taxon>Dictyostelium</taxon>
    </lineage>
</organism>
<protein>
    <recommendedName>
        <fullName evidence="3">DUF1697 domain-containing protein</fullName>
    </recommendedName>
</protein>
<dbReference type="PaxDb" id="44689-DDB0184425"/>
<dbReference type="GlyGen" id="Q54D49">
    <property type="glycosylation" value="1 site"/>
</dbReference>
<comment type="caution">
    <text evidence="1">The sequence shown here is derived from an EMBL/GenBank/DDBJ whole genome shotgun (WGS) entry which is preliminary data.</text>
</comment>
<dbReference type="HOGENOM" id="CLU_1477703_0_0_1"/>
<keyword evidence="2" id="KW-1185">Reference proteome</keyword>
<dbReference type="VEuPathDB" id="AmoebaDB:DDB_G0292482"/>
<evidence type="ECO:0008006" key="3">
    <source>
        <dbReference type="Google" id="ProtNLM"/>
    </source>
</evidence>
<dbReference type="InParanoid" id="Q54D49"/>
<dbReference type="PANTHER" id="PTHR36439:SF1">
    <property type="entry name" value="DUF1697 DOMAIN-CONTAINING PROTEIN"/>
    <property type="match status" value="1"/>
</dbReference>
<dbReference type="FunCoup" id="Q54D49">
    <property type="interactions" value="1"/>
</dbReference>
<dbReference type="SMR" id="Q54D49"/>
<dbReference type="dictyBase" id="DDB_G0292482"/>